<dbReference type="PANTHER" id="PTHR43535">
    <property type="entry name" value="PHOSPHATIDATE CYTIDYLYLTRANSFERASE"/>
    <property type="match status" value="1"/>
</dbReference>
<accession>A0A1P8K0E5</accession>
<feature type="transmembrane region" description="Helical" evidence="1">
    <location>
        <begin position="113"/>
        <end position="130"/>
    </location>
</feature>
<feature type="transmembrane region" description="Helical" evidence="1">
    <location>
        <begin position="12"/>
        <end position="35"/>
    </location>
</feature>
<feature type="transmembrane region" description="Helical" evidence="1">
    <location>
        <begin position="47"/>
        <end position="80"/>
    </location>
</feature>
<keyword evidence="1" id="KW-1133">Transmembrane helix</keyword>
<keyword evidence="1" id="KW-0472">Membrane</keyword>
<evidence type="ECO:0008006" key="4">
    <source>
        <dbReference type="Google" id="ProtNLM"/>
    </source>
</evidence>
<sequence>MPDPSFAAGEGLTRILCAMAVLYALLALASAGSMLSTAPGHPLRAQVNAWWLIFPVVSASLLLAPHGPPLLLLLIAWLAWRELAGLCPPAQRSRFTLACAAAGAWQVGLTWRAPGWACGAMAALLLAAAWRFRLRPSAERLLLLLFVLLGLGLSFVPLLLQRAAAAGAAGLGWYFYLFGLTALNDIGQFIAGKRFGRHHIAARISPQKTWQGLAGGMVMSVGVSLALGTYLALAGTSTLVLLGLLLSLAGFAGDLLFSAAKRWLGVKDFSRLIPGHGGILDRVDSLVLTAPTLYLARAALLS</sequence>
<protein>
    <recommendedName>
        <fullName evidence="4">Phosphatidate cytidylyltransferase</fullName>
    </recommendedName>
</protein>
<dbReference type="GO" id="GO:0009273">
    <property type="term" value="P:peptidoglycan-based cell wall biogenesis"/>
    <property type="evidence" value="ECO:0007669"/>
    <property type="project" value="TreeGrafter"/>
</dbReference>
<keyword evidence="3" id="KW-1185">Reference proteome</keyword>
<reference evidence="2 3" key="1">
    <citation type="submission" date="2017-01" db="EMBL/GenBank/DDBJ databases">
        <authorList>
            <person name="Mah S.A."/>
            <person name="Swanson W.J."/>
            <person name="Moy G.W."/>
            <person name="Vacquier V.D."/>
        </authorList>
    </citation>
    <scope>NUCLEOTIDE SEQUENCE [LARGE SCALE GENOMIC DNA]</scope>
    <source>
        <strain evidence="2 3">DCY110</strain>
    </source>
</reference>
<dbReference type="STRING" id="1842727.RD110_21135"/>
<gene>
    <name evidence="2" type="ORF">RD110_21135</name>
</gene>
<dbReference type="EMBL" id="CP019236">
    <property type="protein sequence ID" value="APW39411.1"/>
    <property type="molecule type" value="Genomic_DNA"/>
</dbReference>
<name>A0A1P8K0E5_9BURK</name>
<feature type="transmembrane region" description="Helical" evidence="1">
    <location>
        <begin position="212"/>
        <end position="233"/>
    </location>
</feature>
<dbReference type="KEGG" id="rhy:RD110_21135"/>
<evidence type="ECO:0000313" key="3">
    <source>
        <dbReference type="Proteomes" id="UP000186609"/>
    </source>
</evidence>
<evidence type="ECO:0000256" key="1">
    <source>
        <dbReference type="SAM" id="Phobius"/>
    </source>
</evidence>
<feature type="transmembrane region" description="Helical" evidence="1">
    <location>
        <begin position="172"/>
        <end position="191"/>
    </location>
</feature>
<keyword evidence="1" id="KW-0812">Transmembrane</keyword>
<dbReference type="Pfam" id="PF01148">
    <property type="entry name" value="CTP_transf_1"/>
    <property type="match status" value="1"/>
</dbReference>
<feature type="transmembrane region" description="Helical" evidence="1">
    <location>
        <begin position="142"/>
        <end position="160"/>
    </location>
</feature>
<proteinExistence type="predicted"/>
<dbReference type="OrthoDB" id="9799199at2"/>
<evidence type="ECO:0000313" key="2">
    <source>
        <dbReference type="EMBL" id="APW39411.1"/>
    </source>
</evidence>
<dbReference type="RefSeq" id="WP_076201779.1">
    <property type="nucleotide sequence ID" value="NZ_CP019236.1"/>
</dbReference>
<organism evidence="2 3">
    <name type="scientific">Rhodoferax koreensis</name>
    <dbReference type="NCBI Taxonomy" id="1842727"/>
    <lineage>
        <taxon>Bacteria</taxon>
        <taxon>Pseudomonadati</taxon>
        <taxon>Pseudomonadota</taxon>
        <taxon>Betaproteobacteria</taxon>
        <taxon>Burkholderiales</taxon>
        <taxon>Comamonadaceae</taxon>
        <taxon>Rhodoferax</taxon>
    </lineage>
</organism>
<dbReference type="AlphaFoldDB" id="A0A1P8K0E5"/>
<dbReference type="PANTHER" id="PTHR43535:SF1">
    <property type="entry name" value="PHOSPHATIDATE CYTIDYLYLTRANSFERASE"/>
    <property type="match status" value="1"/>
</dbReference>
<dbReference type="Proteomes" id="UP000186609">
    <property type="component" value="Chromosome"/>
</dbReference>
<dbReference type="GO" id="GO:0005886">
    <property type="term" value="C:plasma membrane"/>
    <property type="evidence" value="ECO:0007669"/>
    <property type="project" value="TreeGrafter"/>
</dbReference>
<feature type="transmembrane region" description="Helical" evidence="1">
    <location>
        <begin position="239"/>
        <end position="257"/>
    </location>
</feature>